<keyword evidence="4" id="KW-1185">Reference proteome</keyword>
<comment type="caution">
    <text evidence="3">The sequence shown here is derived from an EMBL/GenBank/DDBJ whole genome shotgun (WGS) entry which is preliminary data.</text>
</comment>
<dbReference type="Pfam" id="PF00462">
    <property type="entry name" value="Glutaredoxin"/>
    <property type="match status" value="1"/>
</dbReference>
<name>A0AA88WEY2_9ASTE</name>
<feature type="compositionally biased region" description="Polar residues" evidence="1">
    <location>
        <begin position="152"/>
        <end position="162"/>
    </location>
</feature>
<dbReference type="CDD" id="cd03031">
    <property type="entry name" value="GRX_GRX_like"/>
    <property type="match status" value="1"/>
</dbReference>
<dbReference type="PANTHER" id="PTHR45669">
    <property type="entry name" value="GLUTAREDOXIN DOMAIN-CONTAINING CYSTEINE-RICH PROTEIN CG12206-RELATED"/>
    <property type="match status" value="1"/>
</dbReference>
<dbReference type="PROSITE" id="PS51354">
    <property type="entry name" value="GLUTAREDOXIN_2"/>
    <property type="match status" value="1"/>
</dbReference>
<sequence length="370" mass="40813">MGCASSKRVEAAVDVYRPAPSSFAVFDIHTIQEPWRTADDDAHEQNEEKASPHVPSPILEKLNALEGSPRTWDEVSKELEDLKPTLKSPAPPARSPTPPPTPPAHQSPAATPLRKAKRKSFSFHTLEELDTKLTSNKSTKPKPTELRETESMNEVNKLNSVKLTRPDPFKSGSARVESEGYKPLKENLFLVRDRLEREKEGKGSGFVKFDPLSDYPEKCPPGGSDKLVLYSTSLGGVRRTYEDCNKVRSILELHGFVFDERDVSLHGEFLTELKELVGEGASVPRMFLKGRYIGGVEEVVGLNETGRLRRLMSRAGVERVVGRQACEGCGGARFVPCLDCGGSCKVLVGDKRERCPECNENGLVHCPACS</sequence>
<dbReference type="PANTHER" id="PTHR45669:SF7">
    <property type="entry name" value="F1N19.7"/>
    <property type="match status" value="1"/>
</dbReference>
<feature type="compositionally biased region" description="Basic and acidic residues" evidence="1">
    <location>
        <begin position="71"/>
        <end position="84"/>
    </location>
</feature>
<gene>
    <name evidence="3" type="ORF">RJ639_043767</name>
</gene>
<dbReference type="Gene3D" id="3.40.30.10">
    <property type="entry name" value="Glutaredoxin"/>
    <property type="match status" value="1"/>
</dbReference>
<feature type="compositionally biased region" description="Basic and acidic residues" evidence="1">
    <location>
        <begin position="36"/>
        <end position="51"/>
    </location>
</feature>
<dbReference type="SUPFAM" id="SSF52833">
    <property type="entry name" value="Thioredoxin-like"/>
    <property type="match status" value="1"/>
</dbReference>
<dbReference type="Pfam" id="PF23733">
    <property type="entry name" value="GRXCR1-2_C"/>
    <property type="match status" value="1"/>
</dbReference>
<dbReference type="EMBL" id="JAVXUP010000614">
    <property type="protein sequence ID" value="KAK3024190.1"/>
    <property type="molecule type" value="Genomic_DNA"/>
</dbReference>
<accession>A0AA88WEY2</accession>
<reference evidence="3" key="1">
    <citation type="submission" date="2022-12" db="EMBL/GenBank/DDBJ databases">
        <title>Draft genome assemblies for two species of Escallonia (Escalloniales).</title>
        <authorList>
            <person name="Chanderbali A."/>
            <person name="Dervinis C."/>
            <person name="Anghel I."/>
            <person name="Soltis D."/>
            <person name="Soltis P."/>
            <person name="Zapata F."/>
        </authorList>
    </citation>
    <scope>NUCLEOTIDE SEQUENCE</scope>
    <source>
        <strain evidence="3">UCBG64.0493</strain>
        <tissue evidence="3">Leaf</tissue>
    </source>
</reference>
<feature type="region of interest" description="Disordered" evidence="1">
    <location>
        <begin position="35"/>
        <end position="177"/>
    </location>
</feature>
<evidence type="ECO:0000313" key="3">
    <source>
        <dbReference type="EMBL" id="KAK3024190.1"/>
    </source>
</evidence>
<evidence type="ECO:0000313" key="4">
    <source>
        <dbReference type="Proteomes" id="UP001188597"/>
    </source>
</evidence>
<organism evidence="3 4">
    <name type="scientific">Escallonia herrerae</name>
    <dbReference type="NCBI Taxonomy" id="1293975"/>
    <lineage>
        <taxon>Eukaryota</taxon>
        <taxon>Viridiplantae</taxon>
        <taxon>Streptophyta</taxon>
        <taxon>Embryophyta</taxon>
        <taxon>Tracheophyta</taxon>
        <taxon>Spermatophyta</taxon>
        <taxon>Magnoliopsida</taxon>
        <taxon>eudicotyledons</taxon>
        <taxon>Gunneridae</taxon>
        <taxon>Pentapetalae</taxon>
        <taxon>asterids</taxon>
        <taxon>campanulids</taxon>
        <taxon>Escalloniales</taxon>
        <taxon>Escalloniaceae</taxon>
        <taxon>Escallonia</taxon>
    </lineage>
</organism>
<proteinExistence type="predicted"/>
<evidence type="ECO:0000256" key="1">
    <source>
        <dbReference type="SAM" id="MobiDB-lite"/>
    </source>
</evidence>
<feature type="domain" description="Glutaredoxin" evidence="2">
    <location>
        <begin position="228"/>
        <end position="293"/>
    </location>
</feature>
<protein>
    <recommendedName>
        <fullName evidence="2">Glutaredoxin domain-containing protein</fullName>
    </recommendedName>
</protein>
<dbReference type="AlphaFoldDB" id="A0AA88WEY2"/>
<feature type="compositionally biased region" description="Pro residues" evidence="1">
    <location>
        <begin position="89"/>
        <end position="105"/>
    </location>
</feature>
<dbReference type="InterPro" id="IPR036249">
    <property type="entry name" value="Thioredoxin-like_sf"/>
</dbReference>
<dbReference type="InterPro" id="IPR002109">
    <property type="entry name" value="Glutaredoxin"/>
</dbReference>
<dbReference type="Proteomes" id="UP001188597">
    <property type="component" value="Unassembled WGS sequence"/>
</dbReference>
<evidence type="ECO:0000259" key="2">
    <source>
        <dbReference type="Pfam" id="PF00462"/>
    </source>
</evidence>